<dbReference type="EMBL" id="JOJR01005483">
    <property type="protein sequence ID" value="RCN26953.1"/>
    <property type="molecule type" value="Genomic_DNA"/>
</dbReference>
<name>A0A368F4E6_ANCCA</name>
<comment type="caution">
    <text evidence="1">The sequence shown here is derived from an EMBL/GenBank/DDBJ whole genome shotgun (WGS) entry which is preliminary data.</text>
</comment>
<dbReference type="Proteomes" id="UP000252519">
    <property type="component" value="Unassembled WGS sequence"/>
</dbReference>
<dbReference type="AlphaFoldDB" id="A0A368F4E6"/>
<accession>A0A368F4E6</accession>
<proteinExistence type="predicted"/>
<sequence>MSKLCAVMSGFPLSRGTLSSAEEFLEQLSLDPVEHLSNAFSPNGFLDVLHYKRSSHILSRVRV</sequence>
<reference evidence="1 2" key="1">
    <citation type="submission" date="2014-10" db="EMBL/GenBank/DDBJ databases">
        <title>Draft genome of the hookworm Ancylostoma caninum.</title>
        <authorList>
            <person name="Mitreva M."/>
        </authorList>
    </citation>
    <scope>NUCLEOTIDE SEQUENCE [LARGE SCALE GENOMIC DNA]</scope>
    <source>
        <strain evidence="1 2">Baltimore</strain>
    </source>
</reference>
<organism evidence="1 2">
    <name type="scientific">Ancylostoma caninum</name>
    <name type="common">Dog hookworm</name>
    <dbReference type="NCBI Taxonomy" id="29170"/>
    <lineage>
        <taxon>Eukaryota</taxon>
        <taxon>Metazoa</taxon>
        <taxon>Ecdysozoa</taxon>
        <taxon>Nematoda</taxon>
        <taxon>Chromadorea</taxon>
        <taxon>Rhabditida</taxon>
        <taxon>Rhabditina</taxon>
        <taxon>Rhabditomorpha</taxon>
        <taxon>Strongyloidea</taxon>
        <taxon>Ancylostomatidae</taxon>
        <taxon>Ancylostomatinae</taxon>
        <taxon>Ancylostoma</taxon>
    </lineage>
</organism>
<keyword evidence="2" id="KW-1185">Reference proteome</keyword>
<evidence type="ECO:0000313" key="1">
    <source>
        <dbReference type="EMBL" id="RCN26953.1"/>
    </source>
</evidence>
<evidence type="ECO:0000313" key="2">
    <source>
        <dbReference type="Proteomes" id="UP000252519"/>
    </source>
</evidence>
<protein>
    <submittedName>
        <fullName evidence="1">Uncharacterized protein</fullName>
    </submittedName>
</protein>
<gene>
    <name evidence="1" type="ORF">ANCCAN_27319</name>
</gene>